<keyword evidence="3" id="KW-1185">Reference proteome</keyword>
<dbReference type="EMBL" id="SOCE01000001">
    <property type="protein sequence ID" value="TDU89648.1"/>
    <property type="molecule type" value="Genomic_DNA"/>
</dbReference>
<evidence type="ECO:0000313" key="2">
    <source>
        <dbReference type="EMBL" id="TDU89648.1"/>
    </source>
</evidence>
<dbReference type="Proteomes" id="UP000295151">
    <property type="component" value="Unassembled WGS sequence"/>
</dbReference>
<feature type="compositionally biased region" description="Low complexity" evidence="1">
    <location>
        <begin position="49"/>
        <end position="61"/>
    </location>
</feature>
<protein>
    <submittedName>
        <fullName evidence="2">Uncharacterized protein DUF4446</fullName>
    </submittedName>
</protein>
<name>A0A4R7TE28_9ACTN</name>
<reference evidence="2 3" key="1">
    <citation type="submission" date="2019-03" db="EMBL/GenBank/DDBJ databases">
        <title>Genomic Encyclopedia of Type Strains, Phase III (KMG-III): the genomes of soil and plant-associated and newly described type strains.</title>
        <authorList>
            <person name="Whitman W."/>
        </authorList>
    </citation>
    <scope>NUCLEOTIDE SEQUENCE [LARGE SCALE GENOMIC DNA]</scope>
    <source>
        <strain evidence="2 3">VKM Ac-2575</strain>
    </source>
</reference>
<dbReference type="InterPro" id="IPR027981">
    <property type="entry name" value="DUF4446"/>
</dbReference>
<dbReference type="AlphaFoldDB" id="A0A4R7TE28"/>
<dbReference type="RefSeq" id="WP_166678609.1">
    <property type="nucleotide sequence ID" value="NZ_SOCE01000001.1"/>
</dbReference>
<sequence>MSSTLAGAFGIAALFVAVLALVFAIQALRAQSGAPKTTQKLPASPVPAPQQQAEPQFQEPQKPGTVKSELRRLSKELEDARSELRETLQHLAVVRYDAYGDMGGRLSWSMALLDDNGDGVVLTSINSRNDARSYAKEVSGFESDSKLSPEEEEAIETLRKEASPALGDPDHQ</sequence>
<comment type="caution">
    <text evidence="2">The sequence shown here is derived from an EMBL/GenBank/DDBJ whole genome shotgun (WGS) entry which is preliminary data.</text>
</comment>
<feature type="region of interest" description="Disordered" evidence="1">
    <location>
        <begin position="138"/>
        <end position="172"/>
    </location>
</feature>
<gene>
    <name evidence="2" type="ORF">EV138_3223</name>
</gene>
<dbReference type="Pfam" id="PF14584">
    <property type="entry name" value="DUF4446"/>
    <property type="match status" value="1"/>
</dbReference>
<evidence type="ECO:0000313" key="3">
    <source>
        <dbReference type="Proteomes" id="UP000295151"/>
    </source>
</evidence>
<organism evidence="2 3">
    <name type="scientific">Kribbella voronezhensis</name>
    <dbReference type="NCBI Taxonomy" id="2512212"/>
    <lineage>
        <taxon>Bacteria</taxon>
        <taxon>Bacillati</taxon>
        <taxon>Actinomycetota</taxon>
        <taxon>Actinomycetes</taxon>
        <taxon>Propionibacteriales</taxon>
        <taxon>Kribbellaceae</taxon>
        <taxon>Kribbella</taxon>
    </lineage>
</organism>
<proteinExistence type="predicted"/>
<accession>A0A4R7TE28</accession>
<evidence type="ECO:0000256" key="1">
    <source>
        <dbReference type="SAM" id="MobiDB-lite"/>
    </source>
</evidence>
<feature type="compositionally biased region" description="Basic and acidic residues" evidence="1">
    <location>
        <begin position="156"/>
        <end position="172"/>
    </location>
</feature>
<feature type="region of interest" description="Disordered" evidence="1">
    <location>
        <begin position="34"/>
        <end position="69"/>
    </location>
</feature>